<evidence type="ECO:0000313" key="3">
    <source>
        <dbReference type="EMBL" id="CAB5218493.1"/>
    </source>
</evidence>
<gene>
    <name evidence="2" type="ORF">UFOVP107_28</name>
    <name evidence="3" type="ORF">UFOVP214_23</name>
</gene>
<protein>
    <submittedName>
        <fullName evidence="3">Uncharacterized protein</fullName>
    </submittedName>
</protein>
<keyword evidence="1" id="KW-1133">Transmembrane helix</keyword>
<feature type="transmembrane region" description="Helical" evidence="1">
    <location>
        <begin position="29"/>
        <end position="47"/>
    </location>
</feature>
<dbReference type="EMBL" id="LR798264">
    <property type="protein sequence ID" value="CAB5218493.1"/>
    <property type="molecule type" value="Genomic_DNA"/>
</dbReference>
<reference evidence="3" key="1">
    <citation type="submission" date="2020-05" db="EMBL/GenBank/DDBJ databases">
        <authorList>
            <person name="Chiriac C."/>
            <person name="Salcher M."/>
            <person name="Ghai R."/>
            <person name="Kavagutti S V."/>
        </authorList>
    </citation>
    <scope>NUCLEOTIDE SEQUENCE</scope>
</reference>
<name>A0A6J7WT80_9CAUD</name>
<accession>A0A6J7WT80</accession>
<sequence>MKEQTIEDLTMLSLEIGFVSVAMINQNHIVTQICLGAMAISFGGWVYRRGVIAYRNTQTTSTPVPMPPQQITRQSFQYKESQYTRFDHTATYIVSNALREKFSIYGYDVVFTIELSNIIMYGYFTECGARYLRLSTRATLNPWDEAQDNEYFGLASDLNEIVNWIAWNVYFE</sequence>
<keyword evidence="1" id="KW-0812">Transmembrane</keyword>
<keyword evidence="1" id="KW-0472">Membrane</keyword>
<evidence type="ECO:0000313" key="2">
    <source>
        <dbReference type="EMBL" id="CAB4128387.1"/>
    </source>
</evidence>
<organism evidence="3">
    <name type="scientific">uncultured Caudovirales phage</name>
    <dbReference type="NCBI Taxonomy" id="2100421"/>
    <lineage>
        <taxon>Viruses</taxon>
        <taxon>Duplodnaviria</taxon>
        <taxon>Heunggongvirae</taxon>
        <taxon>Uroviricota</taxon>
        <taxon>Caudoviricetes</taxon>
        <taxon>Peduoviridae</taxon>
        <taxon>Maltschvirus</taxon>
        <taxon>Maltschvirus maltsch</taxon>
    </lineage>
</organism>
<dbReference type="EMBL" id="LR796224">
    <property type="protein sequence ID" value="CAB4128387.1"/>
    <property type="molecule type" value="Genomic_DNA"/>
</dbReference>
<proteinExistence type="predicted"/>
<evidence type="ECO:0000256" key="1">
    <source>
        <dbReference type="SAM" id="Phobius"/>
    </source>
</evidence>